<dbReference type="AlphaFoldDB" id="A0A8W8M2S3"/>
<feature type="compositionally biased region" description="Polar residues" evidence="1">
    <location>
        <begin position="119"/>
        <end position="137"/>
    </location>
</feature>
<evidence type="ECO:0000256" key="1">
    <source>
        <dbReference type="SAM" id="MobiDB-lite"/>
    </source>
</evidence>
<organism evidence="2 3">
    <name type="scientific">Magallana gigas</name>
    <name type="common">Pacific oyster</name>
    <name type="synonym">Crassostrea gigas</name>
    <dbReference type="NCBI Taxonomy" id="29159"/>
    <lineage>
        <taxon>Eukaryota</taxon>
        <taxon>Metazoa</taxon>
        <taxon>Spiralia</taxon>
        <taxon>Lophotrochozoa</taxon>
        <taxon>Mollusca</taxon>
        <taxon>Bivalvia</taxon>
        <taxon>Autobranchia</taxon>
        <taxon>Pteriomorphia</taxon>
        <taxon>Ostreida</taxon>
        <taxon>Ostreoidea</taxon>
        <taxon>Ostreidae</taxon>
        <taxon>Magallana</taxon>
    </lineage>
</organism>
<reference evidence="2" key="1">
    <citation type="submission" date="2022-08" db="UniProtKB">
        <authorList>
            <consortium name="EnsemblMetazoa"/>
        </authorList>
    </citation>
    <scope>IDENTIFICATION</scope>
    <source>
        <strain evidence="2">05x7-T-G4-1.051#20</strain>
    </source>
</reference>
<evidence type="ECO:0000313" key="3">
    <source>
        <dbReference type="Proteomes" id="UP000005408"/>
    </source>
</evidence>
<protein>
    <submittedName>
        <fullName evidence="2">Uncharacterized protein</fullName>
    </submittedName>
</protein>
<name>A0A8W8M2S3_MAGGI</name>
<sequence length="224" mass="24700">MYNNEYSGCYAPNSNSFSPLCINTQSRSNGFGPFNSHASSPLHSSVHQSPYSPSYMSLSFTHRHVLNGASPYHSLGGASRGYHFNSNGVTNGIPPYQTVGGVSDIYHVNRNFSVHTTPSTWDYSSKPHPTSENSEQFSPLPLPTPQKLVTHLQHVESGSASPSLMTTSYLDSRICSRDSVGWIRLLQGQGYFHGDRREIQRHCQDFAVLVTLTFIGLMLSDVGQ</sequence>
<dbReference type="EnsemblMetazoa" id="G31333.1">
    <property type="protein sequence ID" value="G31333.1:cds"/>
    <property type="gene ID" value="G31333"/>
</dbReference>
<dbReference type="Proteomes" id="UP000005408">
    <property type="component" value="Unassembled WGS sequence"/>
</dbReference>
<keyword evidence="3" id="KW-1185">Reference proteome</keyword>
<proteinExistence type="predicted"/>
<feature type="region of interest" description="Disordered" evidence="1">
    <location>
        <begin position="119"/>
        <end position="139"/>
    </location>
</feature>
<evidence type="ECO:0000313" key="2">
    <source>
        <dbReference type="EnsemblMetazoa" id="G31333.1:cds"/>
    </source>
</evidence>
<accession>A0A8W8M2S3</accession>